<dbReference type="GO" id="GO:0005762">
    <property type="term" value="C:mitochondrial large ribosomal subunit"/>
    <property type="evidence" value="ECO:0007669"/>
    <property type="project" value="TreeGrafter"/>
</dbReference>
<dbReference type="PROSITE" id="PS00831">
    <property type="entry name" value="RIBOSOMAL_L27"/>
    <property type="match status" value="1"/>
</dbReference>
<keyword evidence="4" id="KW-0496">Mitochondrion</keyword>
<dbReference type="GO" id="GO:0006412">
    <property type="term" value="P:translation"/>
    <property type="evidence" value="ECO:0007669"/>
    <property type="project" value="InterPro"/>
</dbReference>
<accession>A0A433D412</accession>
<dbReference type="PRINTS" id="PR00063">
    <property type="entry name" value="RIBOSOMALL27"/>
</dbReference>
<proteinExistence type="inferred from homology"/>
<dbReference type="InterPro" id="IPR018261">
    <property type="entry name" value="Ribosomal_bL27_CS"/>
</dbReference>
<name>A0A433D412_9FUNG</name>
<protein>
    <recommendedName>
        <fullName evidence="6">Large ribosomal subunit protein bL27m</fullName>
    </recommendedName>
</protein>
<evidence type="ECO:0000313" key="7">
    <source>
        <dbReference type="EMBL" id="RUP45569.1"/>
    </source>
</evidence>
<dbReference type="Gene3D" id="2.40.50.100">
    <property type="match status" value="1"/>
</dbReference>
<evidence type="ECO:0000256" key="3">
    <source>
        <dbReference type="ARBA" id="ARBA00022980"/>
    </source>
</evidence>
<dbReference type="SUPFAM" id="SSF110324">
    <property type="entry name" value="Ribosomal L27 protein-like"/>
    <property type="match status" value="1"/>
</dbReference>
<reference evidence="7 8" key="1">
    <citation type="journal article" date="2018" name="New Phytol.">
        <title>Phylogenomics of Endogonaceae and evolution of mycorrhizas within Mucoromycota.</title>
        <authorList>
            <person name="Chang Y."/>
            <person name="Desiro A."/>
            <person name="Na H."/>
            <person name="Sandor L."/>
            <person name="Lipzen A."/>
            <person name="Clum A."/>
            <person name="Barry K."/>
            <person name="Grigoriev I.V."/>
            <person name="Martin F.M."/>
            <person name="Stajich J.E."/>
            <person name="Smith M.E."/>
            <person name="Bonito G."/>
            <person name="Spatafora J.W."/>
        </authorList>
    </citation>
    <scope>NUCLEOTIDE SEQUENCE [LARGE SCALE GENOMIC DNA]</scope>
    <source>
        <strain evidence="7 8">GMNB39</strain>
    </source>
</reference>
<keyword evidence="3" id="KW-0689">Ribosomal protein</keyword>
<comment type="similarity">
    <text evidence="2">Belongs to the bacterial ribosomal protein bL27 family.</text>
</comment>
<evidence type="ECO:0000313" key="8">
    <source>
        <dbReference type="Proteomes" id="UP000268093"/>
    </source>
</evidence>
<dbReference type="PANTHER" id="PTHR15893:SF0">
    <property type="entry name" value="LARGE RIBOSOMAL SUBUNIT PROTEIN BL27M"/>
    <property type="match status" value="1"/>
</dbReference>
<gene>
    <name evidence="7" type="ORF">BC936DRAFT_148001</name>
</gene>
<keyword evidence="8" id="KW-1185">Reference proteome</keyword>
<evidence type="ECO:0000256" key="1">
    <source>
        <dbReference type="ARBA" id="ARBA00004173"/>
    </source>
</evidence>
<dbReference type="PANTHER" id="PTHR15893">
    <property type="entry name" value="RIBOSOMAL PROTEIN L27"/>
    <property type="match status" value="1"/>
</dbReference>
<comment type="caution">
    <text evidence="7">The sequence shown here is derived from an EMBL/GenBank/DDBJ whole genome shotgun (WGS) entry which is preliminary data.</text>
</comment>
<keyword evidence="5" id="KW-0687">Ribonucleoprotein</keyword>
<organism evidence="7 8">
    <name type="scientific">Jimgerdemannia flammicorona</name>
    <dbReference type="NCBI Taxonomy" id="994334"/>
    <lineage>
        <taxon>Eukaryota</taxon>
        <taxon>Fungi</taxon>
        <taxon>Fungi incertae sedis</taxon>
        <taxon>Mucoromycota</taxon>
        <taxon>Mucoromycotina</taxon>
        <taxon>Endogonomycetes</taxon>
        <taxon>Endogonales</taxon>
        <taxon>Endogonaceae</taxon>
        <taxon>Jimgerdemannia</taxon>
    </lineage>
</organism>
<dbReference type="NCBIfam" id="TIGR00062">
    <property type="entry name" value="L27"/>
    <property type="match status" value="1"/>
</dbReference>
<dbReference type="FunFam" id="2.40.50.100:FF:000042">
    <property type="entry name" value="50S ribosomal protein L27"/>
    <property type="match status" value="1"/>
</dbReference>
<evidence type="ECO:0000256" key="5">
    <source>
        <dbReference type="ARBA" id="ARBA00023274"/>
    </source>
</evidence>
<dbReference type="Pfam" id="PF01016">
    <property type="entry name" value="Ribosomal_L27"/>
    <property type="match status" value="1"/>
</dbReference>
<dbReference type="AlphaFoldDB" id="A0A433D412"/>
<dbReference type="OrthoDB" id="1867012at2759"/>
<evidence type="ECO:0000256" key="4">
    <source>
        <dbReference type="ARBA" id="ARBA00023128"/>
    </source>
</evidence>
<dbReference type="InterPro" id="IPR001684">
    <property type="entry name" value="Ribosomal_bL27"/>
</dbReference>
<dbReference type="EMBL" id="RBNI01007075">
    <property type="protein sequence ID" value="RUP45569.1"/>
    <property type="molecule type" value="Genomic_DNA"/>
</dbReference>
<dbReference type="Proteomes" id="UP000268093">
    <property type="component" value="Unassembled WGS sequence"/>
</dbReference>
<sequence>MSLLSTSLNLNALRPYQIISTPSTIISSICHPSLLPFLSSHPAVMQVRWATKRSGGSTRNGRDSAGRRLGVKQFGGQEVVPGNIIVRQRGTKFHPGENVGIGKDHTIYALEPGYVQFYRDPAQPKRRFIGVVLDREDTLPFSPDQPRRRRFNLIDLVAWEEERIKSIEEAKRREAERA</sequence>
<evidence type="ECO:0000256" key="2">
    <source>
        <dbReference type="ARBA" id="ARBA00010797"/>
    </source>
</evidence>
<dbReference type="GO" id="GO:0003735">
    <property type="term" value="F:structural constituent of ribosome"/>
    <property type="evidence" value="ECO:0007669"/>
    <property type="project" value="InterPro"/>
</dbReference>
<evidence type="ECO:0000256" key="6">
    <source>
        <dbReference type="ARBA" id="ARBA00035267"/>
    </source>
</evidence>
<comment type="subcellular location">
    <subcellularLocation>
        <location evidence="1">Mitochondrion</location>
    </subcellularLocation>
</comment>
<dbReference type="HAMAP" id="MF_00539">
    <property type="entry name" value="Ribosomal_bL27"/>
    <property type="match status" value="1"/>
</dbReference>